<reference evidence="1" key="1">
    <citation type="submission" date="2023-09" db="UniProtKB">
        <authorList>
            <consortium name="Ensembl"/>
        </authorList>
    </citation>
    <scope>IDENTIFICATION</scope>
</reference>
<accession>A0A3B5B6V9</accession>
<dbReference type="Ensembl" id="ENSSPAT00000029266.1">
    <property type="protein sequence ID" value="ENSSPAP00000028800.1"/>
    <property type="gene ID" value="ENSSPAG00000021678.1"/>
</dbReference>
<protein>
    <submittedName>
        <fullName evidence="1">Uncharacterized protein</fullName>
    </submittedName>
</protein>
<name>A0A3B5B6V9_9TELE</name>
<dbReference type="AlphaFoldDB" id="A0A3B5B6V9"/>
<sequence>MGGDLNLIMNPKLDCQYNLKHKAEKTSEILKTKTKNEKCPGSDGFTNEFYKEFKQELVPFLEMGKIFKCDLSLGPKNVLLGIPPKALPVKSDKYLHRILRITAIKQITKNWLKPN</sequence>
<evidence type="ECO:0000313" key="1">
    <source>
        <dbReference type="Ensembl" id="ENSSPAP00000028800.1"/>
    </source>
</evidence>
<proteinExistence type="predicted"/>
<organism evidence="1">
    <name type="scientific">Stegastes partitus</name>
    <name type="common">bicolor damselfish</name>
    <dbReference type="NCBI Taxonomy" id="144197"/>
    <lineage>
        <taxon>Eukaryota</taxon>
        <taxon>Metazoa</taxon>
        <taxon>Chordata</taxon>
        <taxon>Craniata</taxon>
        <taxon>Vertebrata</taxon>
        <taxon>Euteleostomi</taxon>
        <taxon>Actinopterygii</taxon>
        <taxon>Neopterygii</taxon>
        <taxon>Teleostei</taxon>
        <taxon>Neoteleostei</taxon>
        <taxon>Acanthomorphata</taxon>
        <taxon>Ovalentaria</taxon>
        <taxon>Pomacentridae</taxon>
        <taxon>Stegastes</taxon>
    </lineage>
</organism>